<dbReference type="EMBL" id="AHHH01000015">
    <property type="protein sequence ID" value="ESU44843.1"/>
    <property type="molecule type" value="Genomic_DNA"/>
</dbReference>
<dbReference type="OrthoDB" id="10377518at2759"/>
<evidence type="ECO:0008006" key="3">
    <source>
        <dbReference type="Google" id="ProtNLM"/>
    </source>
</evidence>
<dbReference type="VEuPathDB" id="GiardiaDB:DHA2_16678"/>
<protein>
    <recommendedName>
        <fullName evidence="3">Nucleoporin NSP1-like C-terminal domain-containing protein</fullName>
    </recommendedName>
</protein>
<reference evidence="1 2" key="2">
    <citation type="journal article" date="2013" name="Genome Biol. Evol.">
        <title>Genome sequencing of Giardia lamblia genotypes A2 and B isolates (DH and GS) and comparative analysis with the genomes of genotypes A1 and E (WB and Pig).</title>
        <authorList>
            <person name="Adam R.D."/>
            <person name="Dahlstrom E.W."/>
            <person name="Martens C.A."/>
            <person name="Bruno D.P."/>
            <person name="Barbian K.D."/>
            <person name="Ricklefs S.M."/>
            <person name="Hernandez M.M."/>
            <person name="Narla N.P."/>
            <person name="Patel R.B."/>
            <person name="Porcella S.F."/>
            <person name="Nash T.E."/>
        </authorList>
    </citation>
    <scope>NUCLEOTIDE SEQUENCE [LARGE SCALE GENOMIC DNA]</scope>
    <source>
        <strain evidence="1 2">GS</strain>
    </source>
</reference>
<evidence type="ECO:0000313" key="1">
    <source>
        <dbReference type="EMBL" id="ESU44843.1"/>
    </source>
</evidence>
<comment type="caution">
    <text evidence="1">The sequence shown here is derived from an EMBL/GenBank/DDBJ whole genome shotgun (WGS) entry which is preliminary data.</text>
</comment>
<name>V6U0Y0_GIAIN</name>
<organism evidence="1 2">
    <name type="scientific">Giardia intestinalis</name>
    <name type="common">Giardia lamblia</name>
    <dbReference type="NCBI Taxonomy" id="5741"/>
    <lineage>
        <taxon>Eukaryota</taxon>
        <taxon>Metamonada</taxon>
        <taxon>Diplomonadida</taxon>
        <taxon>Hexamitidae</taxon>
        <taxon>Giardiinae</taxon>
        <taxon>Giardia</taxon>
    </lineage>
</organism>
<dbReference type="VEuPathDB" id="GiardiaDB:GL50581_2272"/>
<dbReference type="VEuPathDB" id="GiardiaDB:GL50803_0016678"/>
<proteinExistence type="predicted"/>
<dbReference type="Proteomes" id="UP000018040">
    <property type="component" value="Unassembled WGS sequence"/>
</dbReference>
<dbReference type="AlphaFoldDB" id="V6U0Y0"/>
<sequence length="364" mass="38784">MVKGCYPGGHCSMAPYCVAQINSFAIYNLPYYSNLKNSKMSGMTFQFGNTASSNSGTTGNTTTTQPTFSFGAFGQQGTAQTSAPGGLNNTPTPAPAVSSFPAVGATAAAGFGTSGFTFGKPTTTGLTASTTAPTAAAPATASTFGGFKATSNTVSGTSGFSFGAALPSALPKPSDNTTQPGMQLNAQSIQKQMENITPDDTLQKCSQDFQKLVLRIDSEQTKAKKALQTLESTIAKNKNEYLVICERMTSLNHQLCELESCQTALETEVASLTSHLTAQRELAYKLSTNDSDVRELAANYWDYKFSSLQEKHQRLQSQLLCLATALGVPVSSRIPCQTMDELYGLLESLYQQARIYQIKLGIEQ</sequence>
<reference evidence="2" key="1">
    <citation type="submission" date="2012-02" db="EMBL/GenBank/DDBJ databases">
        <title>Genome sequencing of Giardia lamblia Genotypes A2 and B isolates (DH and GS) and comparative analysis with the genomes of Genotypes A1 and E (WB and Pig).</title>
        <authorList>
            <person name="Adam R."/>
            <person name="Dahlstrom E."/>
            <person name="Martens C."/>
            <person name="Bruno D."/>
            <person name="Barbian K."/>
            <person name="Porcella S.F."/>
            <person name="Nash T."/>
        </authorList>
    </citation>
    <scope>NUCLEOTIDE SEQUENCE</scope>
    <source>
        <strain evidence="2">GS</strain>
    </source>
</reference>
<dbReference type="VEuPathDB" id="GiardiaDB:QR46_0855"/>
<accession>V6U0Y0</accession>
<gene>
    <name evidence="1" type="ORF">GSB_16678</name>
</gene>
<evidence type="ECO:0000313" key="2">
    <source>
        <dbReference type="Proteomes" id="UP000018040"/>
    </source>
</evidence>